<name>A0A2G5TGS4_9PELO</name>
<protein>
    <submittedName>
        <fullName evidence="2">Uncharacterized protein</fullName>
    </submittedName>
</protein>
<sequence>MAAFYASVVLLASATFFVSADPFIYNVYSSSGSQPGFGSPYGRDEVYIRRPGMSGSPYYSGMGNQMMTMGGFQGLQGLQGLQGMQTIQSVHGMQQMPYGLSGSMMGMDTYGSSMYTNKPRFAASDMMGSGQPLVLNGYPMYPRTAGYPMVIPLGMGSFGSSPTVYQGQTVSRLPFAATQRAARYRY</sequence>
<feature type="chain" id="PRO_5013613254" evidence="1">
    <location>
        <begin position="21"/>
        <end position="186"/>
    </location>
</feature>
<gene>
    <name evidence="2" type="primary">Cni-F58H1.2</name>
    <name evidence="2" type="synonym">Cnig_chr_V.g19028</name>
    <name evidence="2" type="ORF">B9Z55_019028</name>
</gene>
<feature type="signal peptide" evidence="1">
    <location>
        <begin position="1"/>
        <end position="20"/>
    </location>
</feature>
<evidence type="ECO:0000313" key="3">
    <source>
        <dbReference type="Proteomes" id="UP000230233"/>
    </source>
</evidence>
<dbReference type="EMBL" id="PDUG01000005">
    <property type="protein sequence ID" value="PIC26460.1"/>
    <property type="molecule type" value="Genomic_DNA"/>
</dbReference>
<dbReference type="Proteomes" id="UP000230233">
    <property type="component" value="Chromosome V"/>
</dbReference>
<keyword evidence="1" id="KW-0732">Signal</keyword>
<dbReference type="OrthoDB" id="5842704at2759"/>
<evidence type="ECO:0000256" key="1">
    <source>
        <dbReference type="SAM" id="SignalP"/>
    </source>
</evidence>
<reference evidence="3" key="1">
    <citation type="submission" date="2017-10" db="EMBL/GenBank/DDBJ databases">
        <title>Rapid genome shrinkage in a self-fertile nematode reveals novel sperm competition proteins.</title>
        <authorList>
            <person name="Yin D."/>
            <person name="Schwarz E.M."/>
            <person name="Thomas C.G."/>
            <person name="Felde R.L."/>
            <person name="Korf I.F."/>
            <person name="Cutter A.D."/>
            <person name="Schartner C.M."/>
            <person name="Ralston E.J."/>
            <person name="Meyer B.J."/>
            <person name="Haag E.S."/>
        </authorList>
    </citation>
    <scope>NUCLEOTIDE SEQUENCE [LARGE SCALE GENOMIC DNA]</scope>
    <source>
        <strain evidence="3">JU1422</strain>
    </source>
</reference>
<accession>A0A2G5TGS4</accession>
<dbReference type="STRING" id="1611254.A0A2G5TGS4"/>
<dbReference type="AlphaFoldDB" id="A0A2G5TGS4"/>
<keyword evidence="3" id="KW-1185">Reference proteome</keyword>
<comment type="caution">
    <text evidence="2">The sequence shown here is derived from an EMBL/GenBank/DDBJ whole genome shotgun (WGS) entry which is preliminary data.</text>
</comment>
<evidence type="ECO:0000313" key="2">
    <source>
        <dbReference type="EMBL" id="PIC26460.1"/>
    </source>
</evidence>
<organism evidence="2 3">
    <name type="scientific">Caenorhabditis nigoni</name>
    <dbReference type="NCBI Taxonomy" id="1611254"/>
    <lineage>
        <taxon>Eukaryota</taxon>
        <taxon>Metazoa</taxon>
        <taxon>Ecdysozoa</taxon>
        <taxon>Nematoda</taxon>
        <taxon>Chromadorea</taxon>
        <taxon>Rhabditida</taxon>
        <taxon>Rhabditina</taxon>
        <taxon>Rhabditomorpha</taxon>
        <taxon>Rhabditoidea</taxon>
        <taxon>Rhabditidae</taxon>
        <taxon>Peloderinae</taxon>
        <taxon>Caenorhabditis</taxon>
    </lineage>
</organism>
<proteinExistence type="predicted"/>